<evidence type="ECO:0000313" key="3">
    <source>
        <dbReference type="EMBL" id="EJF43755.1"/>
    </source>
</evidence>
<keyword evidence="2" id="KW-0812">Transmembrane</keyword>
<organism evidence="3 4">
    <name type="scientific">Actinomyces massiliensis F0489</name>
    <dbReference type="NCBI Taxonomy" id="1125718"/>
    <lineage>
        <taxon>Bacteria</taxon>
        <taxon>Bacillati</taxon>
        <taxon>Actinomycetota</taxon>
        <taxon>Actinomycetes</taxon>
        <taxon>Actinomycetales</taxon>
        <taxon>Actinomycetaceae</taxon>
        <taxon>Actinomyces</taxon>
    </lineage>
</organism>
<comment type="caution">
    <text evidence="3">The sequence shown here is derived from an EMBL/GenBank/DDBJ whole genome shotgun (WGS) entry which is preliminary data.</text>
</comment>
<reference evidence="3 4" key="1">
    <citation type="submission" date="2012-05" db="EMBL/GenBank/DDBJ databases">
        <authorList>
            <person name="Harkins D.M."/>
            <person name="Madupu R."/>
            <person name="Durkin A.S."/>
            <person name="Torralba M."/>
            <person name="Methe B."/>
            <person name="Sutton G.G."/>
            <person name="Nelson K.E."/>
        </authorList>
    </citation>
    <scope>NUCLEOTIDE SEQUENCE [LARGE SCALE GENOMIC DNA]</scope>
    <source>
        <strain evidence="3 4">F0489</strain>
    </source>
</reference>
<name>J1HDE8_9ACTO</name>
<keyword evidence="2" id="KW-0472">Membrane</keyword>
<dbReference type="Proteomes" id="UP000002941">
    <property type="component" value="Unassembled WGS sequence"/>
</dbReference>
<gene>
    <name evidence="3" type="ORF">HMPREF1318_0432</name>
</gene>
<dbReference type="AlphaFoldDB" id="J1HDE8"/>
<feature type="transmembrane region" description="Helical" evidence="2">
    <location>
        <begin position="5"/>
        <end position="22"/>
    </location>
</feature>
<evidence type="ECO:0000313" key="4">
    <source>
        <dbReference type="Proteomes" id="UP000002941"/>
    </source>
</evidence>
<evidence type="ECO:0000256" key="2">
    <source>
        <dbReference type="SAM" id="Phobius"/>
    </source>
</evidence>
<evidence type="ECO:0000256" key="1">
    <source>
        <dbReference type="SAM" id="MobiDB-lite"/>
    </source>
</evidence>
<sequence>MLGGSAIAILMFFCLMMGSLFAEGATGVFIFLMWDAFVLAYLSSYILRTHLSPVAGEGSEGSVRMLATRRGIEATTFMVMPWPRSRSSLYPVVGRGSGGAVVDAYLVLEGGQARLLPYIGRFRTGESTGRMLEIVNARLDELWSWGVEHGSSSAPRSASPHEVKGGTAGLG</sequence>
<dbReference type="eggNOG" id="ENOG5031IGC">
    <property type="taxonomic scope" value="Bacteria"/>
</dbReference>
<dbReference type="PATRIC" id="fig|1125718.3.peg.1592"/>
<keyword evidence="4" id="KW-1185">Reference proteome</keyword>
<feature type="transmembrane region" description="Helical" evidence="2">
    <location>
        <begin position="28"/>
        <end position="47"/>
    </location>
</feature>
<accession>J1HDE8</accession>
<protein>
    <submittedName>
        <fullName evidence="3">Uncharacterized protein</fullName>
    </submittedName>
</protein>
<keyword evidence="2" id="KW-1133">Transmembrane helix</keyword>
<feature type="region of interest" description="Disordered" evidence="1">
    <location>
        <begin position="150"/>
        <end position="171"/>
    </location>
</feature>
<proteinExistence type="predicted"/>
<dbReference type="EMBL" id="AKFT01000118">
    <property type="protein sequence ID" value="EJF43755.1"/>
    <property type="molecule type" value="Genomic_DNA"/>
</dbReference>